<name>X1UWJ0_9ZZZZ</name>
<sequence>MGISVKINNIDRTSEIDARSLSIIDGLNSINTASFDFICNDISIAPIAGEAILIEENAV</sequence>
<protein>
    <submittedName>
        <fullName evidence="1">Uncharacterized protein</fullName>
    </submittedName>
</protein>
<dbReference type="EMBL" id="BARW01030271">
    <property type="protein sequence ID" value="GAJ04261.1"/>
    <property type="molecule type" value="Genomic_DNA"/>
</dbReference>
<dbReference type="AlphaFoldDB" id="X1UWJ0"/>
<proteinExistence type="predicted"/>
<organism evidence="1">
    <name type="scientific">marine sediment metagenome</name>
    <dbReference type="NCBI Taxonomy" id="412755"/>
    <lineage>
        <taxon>unclassified sequences</taxon>
        <taxon>metagenomes</taxon>
        <taxon>ecological metagenomes</taxon>
    </lineage>
</organism>
<feature type="non-terminal residue" evidence="1">
    <location>
        <position position="59"/>
    </location>
</feature>
<gene>
    <name evidence="1" type="ORF">S12H4_48436</name>
</gene>
<comment type="caution">
    <text evidence="1">The sequence shown here is derived from an EMBL/GenBank/DDBJ whole genome shotgun (WGS) entry which is preliminary data.</text>
</comment>
<accession>X1UWJ0</accession>
<evidence type="ECO:0000313" key="1">
    <source>
        <dbReference type="EMBL" id="GAJ04261.1"/>
    </source>
</evidence>
<reference evidence="1" key="1">
    <citation type="journal article" date="2014" name="Front. Microbiol.">
        <title>High frequency of phylogenetically diverse reductive dehalogenase-homologous genes in deep subseafloor sedimentary metagenomes.</title>
        <authorList>
            <person name="Kawai M."/>
            <person name="Futagami T."/>
            <person name="Toyoda A."/>
            <person name="Takaki Y."/>
            <person name="Nishi S."/>
            <person name="Hori S."/>
            <person name="Arai W."/>
            <person name="Tsubouchi T."/>
            <person name="Morono Y."/>
            <person name="Uchiyama I."/>
            <person name="Ito T."/>
            <person name="Fujiyama A."/>
            <person name="Inagaki F."/>
            <person name="Takami H."/>
        </authorList>
    </citation>
    <scope>NUCLEOTIDE SEQUENCE</scope>
    <source>
        <strain evidence="1">Expedition CK06-06</strain>
    </source>
</reference>